<dbReference type="RefSeq" id="WP_245844528.1">
    <property type="nucleotide sequence ID" value="NZ_OBQF01000001.1"/>
</dbReference>
<dbReference type="InterPro" id="IPR052927">
    <property type="entry name" value="DCC_oxidoreductase"/>
</dbReference>
<dbReference type="AlphaFoldDB" id="A0A285UAU6"/>
<dbReference type="PANTHER" id="PTHR33639">
    <property type="entry name" value="THIOL-DISULFIDE OXIDOREDUCTASE DCC"/>
    <property type="match status" value="1"/>
</dbReference>
<dbReference type="Pfam" id="PF04134">
    <property type="entry name" value="DCC1-like"/>
    <property type="match status" value="1"/>
</dbReference>
<dbReference type="PANTHER" id="PTHR33639:SF2">
    <property type="entry name" value="DUF393 DOMAIN-CONTAINING PROTEIN"/>
    <property type="match status" value="1"/>
</dbReference>
<accession>A0A285UAU6</accession>
<organism evidence="1 2">
    <name type="scientific">Salinicoccus kekensis</name>
    <dbReference type="NCBI Taxonomy" id="714307"/>
    <lineage>
        <taxon>Bacteria</taxon>
        <taxon>Bacillati</taxon>
        <taxon>Bacillota</taxon>
        <taxon>Bacilli</taxon>
        <taxon>Bacillales</taxon>
        <taxon>Staphylococcaceae</taxon>
        <taxon>Salinicoccus</taxon>
    </lineage>
</organism>
<evidence type="ECO:0000313" key="2">
    <source>
        <dbReference type="Proteomes" id="UP000219412"/>
    </source>
</evidence>
<protein>
    <submittedName>
        <fullName evidence="1">Predicted DCC family thiol-disulfide oxidoreductase YuxK</fullName>
    </submittedName>
</protein>
<reference evidence="2" key="1">
    <citation type="submission" date="2017-08" db="EMBL/GenBank/DDBJ databases">
        <authorList>
            <person name="Varghese N."/>
            <person name="Submissions S."/>
        </authorList>
    </citation>
    <scope>NUCLEOTIDE SEQUENCE [LARGE SCALE GENOMIC DNA]</scope>
    <source>
        <strain evidence="2">DSM 23173</strain>
    </source>
</reference>
<sequence length="124" mass="14485">MRGVIINILYFDDDCIMCNTFAKTIVRLDRKERIYFASIKELDDILPEEIDSVVYYSDDLYMKSDAVIEVMNDAVGLEAFSIFKAVPVCFRNRLYDFIARNRYRVNMGDSCEINPTVRKRIISS</sequence>
<dbReference type="GO" id="GO:0015035">
    <property type="term" value="F:protein-disulfide reductase activity"/>
    <property type="evidence" value="ECO:0007669"/>
    <property type="project" value="InterPro"/>
</dbReference>
<dbReference type="EMBL" id="OBQF01000001">
    <property type="protein sequence ID" value="SOC39045.1"/>
    <property type="molecule type" value="Genomic_DNA"/>
</dbReference>
<keyword evidence="2" id="KW-1185">Reference proteome</keyword>
<evidence type="ECO:0000313" key="1">
    <source>
        <dbReference type="EMBL" id="SOC39045.1"/>
    </source>
</evidence>
<name>A0A285UAU6_9STAP</name>
<gene>
    <name evidence="1" type="ORF">SAMN05878391_0687</name>
</gene>
<dbReference type="Proteomes" id="UP000219412">
    <property type="component" value="Unassembled WGS sequence"/>
</dbReference>
<dbReference type="InterPro" id="IPR007263">
    <property type="entry name" value="DCC1-like"/>
</dbReference>
<proteinExistence type="predicted"/>